<dbReference type="RefSeq" id="WP_209836829.1">
    <property type="nucleotide sequence ID" value="NZ_JAGGJP010000001.1"/>
</dbReference>
<name>A0ABW0S8A0_9RHOB</name>
<gene>
    <name evidence="1" type="ORF">ACFPOC_01705</name>
</gene>
<organism evidence="1 2">
    <name type="scientific">Rubellimicrobium aerolatum</name>
    <dbReference type="NCBI Taxonomy" id="490979"/>
    <lineage>
        <taxon>Bacteria</taxon>
        <taxon>Pseudomonadati</taxon>
        <taxon>Pseudomonadota</taxon>
        <taxon>Alphaproteobacteria</taxon>
        <taxon>Rhodobacterales</taxon>
        <taxon>Roseobacteraceae</taxon>
        <taxon>Rubellimicrobium</taxon>
    </lineage>
</organism>
<sequence length="111" mass="12482">MILVIGDLESWEREGRPVPRMDGFRFATFAKLTGPLLEETRPEMVLSPLMGDGFDAMDIARRLVEAGFQGRYRALTDDLPDSEAVREEIREIAPDLDFDLFLIRPSLGPSG</sequence>
<evidence type="ECO:0000313" key="2">
    <source>
        <dbReference type="Proteomes" id="UP001596056"/>
    </source>
</evidence>
<accession>A0ABW0S8A0</accession>
<keyword evidence="2" id="KW-1185">Reference proteome</keyword>
<evidence type="ECO:0000313" key="1">
    <source>
        <dbReference type="EMBL" id="MFC5565135.1"/>
    </source>
</evidence>
<comment type="caution">
    <text evidence="1">The sequence shown here is derived from an EMBL/GenBank/DDBJ whole genome shotgun (WGS) entry which is preliminary data.</text>
</comment>
<dbReference type="Proteomes" id="UP001596056">
    <property type="component" value="Unassembled WGS sequence"/>
</dbReference>
<protein>
    <submittedName>
        <fullName evidence="1">Uncharacterized protein</fullName>
    </submittedName>
</protein>
<dbReference type="EMBL" id="JBHSNA010000001">
    <property type="protein sequence ID" value="MFC5565135.1"/>
    <property type="molecule type" value="Genomic_DNA"/>
</dbReference>
<reference evidence="2" key="1">
    <citation type="journal article" date="2019" name="Int. J. Syst. Evol. Microbiol.">
        <title>The Global Catalogue of Microorganisms (GCM) 10K type strain sequencing project: providing services to taxonomists for standard genome sequencing and annotation.</title>
        <authorList>
            <consortium name="The Broad Institute Genomics Platform"/>
            <consortium name="The Broad Institute Genome Sequencing Center for Infectious Disease"/>
            <person name="Wu L."/>
            <person name="Ma J."/>
        </authorList>
    </citation>
    <scope>NUCLEOTIDE SEQUENCE [LARGE SCALE GENOMIC DNA]</scope>
    <source>
        <strain evidence="2">KACC 11588</strain>
    </source>
</reference>
<proteinExistence type="predicted"/>